<sequence length="208" mass="22240">MNRADQVAEILRMEALATAAKDRAGSLRQQLADDARAELDQQGTAPSWRLPDLGTVALPLSKETAYISDIAALLAWCQQRYPGEVETIHQVRASFQAALLARTVPAGDVVVDPQTGEIVPGMSVRPGGVPGALTIRASREAKQVYAVVGAELLERLQPQRAAAAVHEPEEEEDVPAYVPEFGEPGYPGCPGCSRSVVQHDEGCSEDES</sequence>
<reference evidence="2 3" key="1">
    <citation type="submission" date="2020-08" db="EMBL/GenBank/DDBJ databases">
        <title>Sequencing the genomes of 1000 actinobacteria strains.</title>
        <authorList>
            <person name="Klenk H.-P."/>
        </authorList>
    </citation>
    <scope>NUCLEOTIDE SEQUENCE [LARGE SCALE GENOMIC DNA]</scope>
    <source>
        <strain evidence="2 3">DSM 43150</strain>
    </source>
</reference>
<feature type="region of interest" description="Disordered" evidence="1">
    <location>
        <begin position="163"/>
        <end position="182"/>
    </location>
</feature>
<gene>
    <name evidence="2" type="ORF">BJ964_003332</name>
</gene>
<dbReference type="Proteomes" id="UP000590511">
    <property type="component" value="Unassembled WGS sequence"/>
</dbReference>
<evidence type="ECO:0000313" key="2">
    <source>
        <dbReference type="EMBL" id="MBB4749171.1"/>
    </source>
</evidence>
<protein>
    <submittedName>
        <fullName evidence="2">Uncharacterized protein</fullName>
    </submittedName>
</protein>
<dbReference type="EMBL" id="JACHNC010000001">
    <property type="protein sequence ID" value="MBB4749171.1"/>
    <property type="molecule type" value="Genomic_DNA"/>
</dbReference>
<name>A0A7W7HEN9_9ACTN</name>
<comment type="caution">
    <text evidence="2">The sequence shown here is derived from an EMBL/GenBank/DDBJ whole genome shotgun (WGS) entry which is preliminary data.</text>
</comment>
<dbReference type="RefSeq" id="WP_188121536.1">
    <property type="nucleotide sequence ID" value="NZ_JACHNC010000001.1"/>
</dbReference>
<dbReference type="AlphaFoldDB" id="A0A7W7HEN9"/>
<evidence type="ECO:0000256" key="1">
    <source>
        <dbReference type="SAM" id="MobiDB-lite"/>
    </source>
</evidence>
<accession>A0A7W7HEN9</accession>
<proteinExistence type="predicted"/>
<organism evidence="2 3">
    <name type="scientific">Actinoplanes lobatus</name>
    <dbReference type="NCBI Taxonomy" id="113568"/>
    <lineage>
        <taxon>Bacteria</taxon>
        <taxon>Bacillati</taxon>
        <taxon>Actinomycetota</taxon>
        <taxon>Actinomycetes</taxon>
        <taxon>Micromonosporales</taxon>
        <taxon>Micromonosporaceae</taxon>
        <taxon>Actinoplanes</taxon>
    </lineage>
</organism>
<evidence type="ECO:0000313" key="3">
    <source>
        <dbReference type="Proteomes" id="UP000590511"/>
    </source>
</evidence>